<proteinExistence type="predicted"/>
<dbReference type="EMBL" id="JAOAOG010000322">
    <property type="protein sequence ID" value="KAJ6229372.1"/>
    <property type="molecule type" value="Genomic_DNA"/>
</dbReference>
<sequence length="82" mass="9477">MFLWAVGRILYSRSDESPSIVLNLVKRWISLVVGAKQLHGFYFEVISVRTPPKFEPLEHQIVFECIGLIIIISSILTSRDRF</sequence>
<organism evidence="1 2">
    <name type="scientific">Anaeramoeba flamelloides</name>
    <dbReference type="NCBI Taxonomy" id="1746091"/>
    <lineage>
        <taxon>Eukaryota</taxon>
        <taxon>Metamonada</taxon>
        <taxon>Anaeramoebidae</taxon>
        <taxon>Anaeramoeba</taxon>
    </lineage>
</organism>
<evidence type="ECO:0000313" key="1">
    <source>
        <dbReference type="EMBL" id="KAJ6229372.1"/>
    </source>
</evidence>
<accession>A0ABQ8X9V6</accession>
<gene>
    <name evidence="1" type="ORF">M0813_07991</name>
</gene>
<protein>
    <submittedName>
        <fullName evidence="1">Uncharacterized protein</fullName>
    </submittedName>
</protein>
<dbReference type="Proteomes" id="UP001150062">
    <property type="component" value="Unassembled WGS sequence"/>
</dbReference>
<reference evidence="1" key="1">
    <citation type="submission" date="2022-08" db="EMBL/GenBank/DDBJ databases">
        <title>Novel sulfate-reducing endosymbionts in the free-living metamonad Anaeramoeba.</title>
        <authorList>
            <person name="Jerlstrom-Hultqvist J."/>
            <person name="Cepicka I."/>
            <person name="Gallot-Lavallee L."/>
            <person name="Salas-Leiva D."/>
            <person name="Curtis B.A."/>
            <person name="Zahonova K."/>
            <person name="Pipaliya S."/>
            <person name="Dacks J."/>
            <person name="Roger A.J."/>
        </authorList>
    </citation>
    <scope>NUCLEOTIDE SEQUENCE</scope>
    <source>
        <strain evidence="1">Schooner1</strain>
    </source>
</reference>
<name>A0ABQ8X9V6_9EUKA</name>
<keyword evidence="2" id="KW-1185">Reference proteome</keyword>
<evidence type="ECO:0000313" key="2">
    <source>
        <dbReference type="Proteomes" id="UP001150062"/>
    </source>
</evidence>
<comment type="caution">
    <text evidence="1">The sequence shown here is derived from an EMBL/GenBank/DDBJ whole genome shotgun (WGS) entry which is preliminary data.</text>
</comment>